<dbReference type="EnsemblMetazoa" id="CJA42056.1">
    <property type="protein sequence ID" value="CJA42056.1"/>
    <property type="gene ID" value="WBGene00217904"/>
</dbReference>
<reference evidence="3" key="1">
    <citation type="submission" date="2010-08" db="EMBL/GenBank/DDBJ databases">
        <authorList>
            <consortium name="Caenorhabditis japonica Sequencing Consortium"/>
            <person name="Wilson R.K."/>
        </authorList>
    </citation>
    <scope>NUCLEOTIDE SEQUENCE [LARGE SCALE GENOMIC DNA]</scope>
    <source>
        <strain evidence="3">DF5081</strain>
    </source>
</reference>
<name>A0A8R1EU59_CAEJA</name>
<accession>A0A8R1EU59</accession>
<feature type="region of interest" description="Disordered" evidence="1">
    <location>
        <begin position="122"/>
        <end position="173"/>
    </location>
</feature>
<evidence type="ECO:0000313" key="3">
    <source>
        <dbReference type="Proteomes" id="UP000005237"/>
    </source>
</evidence>
<feature type="compositionally biased region" description="Polar residues" evidence="1">
    <location>
        <begin position="161"/>
        <end position="173"/>
    </location>
</feature>
<keyword evidence="3" id="KW-1185">Reference proteome</keyword>
<evidence type="ECO:0000256" key="1">
    <source>
        <dbReference type="SAM" id="MobiDB-lite"/>
    </source>
</evidence>
<dbReference type="Proteomes" id="UP000005237">
    <property type="component" value="Unassembled WGS sequence"/>
</dbReference>
<protein>
    <submittedName>
        <fullName evidence="2">Uncharacterized protein</fullName>
    </submittedName>
</protein>
<evidence type="ECO:0000313" key="2">
    <source>
        <dbReference type="EnsemblMetazoa" id="CJA42056.1"/>
    </source>
</evidence>
<dbReference type="AlphaFoldDB" id="A0A8R1EU59"/>
<sequence>MNDEEDSVIRDIEQLLNYKSELCGKLLEAELDLEQANKYLDDRGLALQHYQQQEDMTKARIQLALGDINRVIVEFKERTRQFFDDIAQTVSVLWRKMERIESLLHEALRAVNELAPTREQVNERLQQDAQSSGDPGESLQDRKKKKRIEAEERITRKTSVRYPTSESCNETKN</sequence>
<reference evidence="2" key="2">
    <citation type="submission" date="2022-06" db="UniProtKB">
        <authorList>
            <consortium name="EnsemblMetazoa"/>
        </authorList>
    </citation>
    <scope>IDENTIFICATION</scope>
    <source>
        <strain evidence="2">DF5081</strain>
    </source>
</reference>
<organism evidence="2 3">
    <name type="scientific">Caenorhabditis japonica</name>
    <dbReference type="NCBI Taxonomy" id="281687"/>
    <lineage>
        <taxon>Eukaryota</taxon>
        <taxon>Metazoa</taxon>
        <taxon>Ecdysozoa</taxon>
        <taxon>Nematoda</taxon>
        <taxon>Chromadorea</taxon>
        <taxon>Rhabditida</taxon>
        <taxon>Rhabditina</taxon>
        <taxon>Rhabditomorpha</taxon>
        <taxon>Rhabditoidea</taxon>
        <taxon>Rhabditidae</taxon>
        <taxon>Peloderinae</taxon>
        <taxon>Caenorhabditis</taxon>
    </lineage>
</organism>
<proteinExistence type="predicted"/>